<dbReference type="Proteomes" id="UP001145114">
    <property type="component" value="Unassembled WGS sequence"/>
</dbReference>
<sequence>MERDNFVLDAILTVIDCVNFRGYEDTSYTTKMQAKYTDLILLNKWELVSERDLDTVIDHVNELNADTPHVKVSKGEGVAPDLVFGIDTKLFELKHGQVDIEGESEGNDHHHQDEVDLISIKKHRESVDAPEIAGVTFYEADEFIKFLDQLSPSDVYRVKGLVRIRGLSAEVETSGGLGQELIAHPKAAPGPDQLSDTPLLYILNHAFGRYTFTPILHHERHGEEEDLSKVVLRATVIGIDLRLQVQRVKQGLSLEDTHISTHWANRK</sequence>
<protein>
    <submittedName>
        <fullName evidence="1">Uncharacterized protein</fullName>
    </submittedName>
</protein>
<accession>A0ACC1HAI3</accession>
<dbReference type="EMBL" id="JAMZIH010008068">
    <property type="protein sequence ID" value="KAJ1672631.1"/>
    <property type="molecule type" value="Genomic_DNA"/>
</dbReference>
<comment type="caution">
    <text evidence="1">The sequence shown here is derived from an EMBL/GenBank/DDBJ whole genome shotgun (WGS) entry which is preliminary data.</text>
</comment>
<keyword evidence="2" id="KW-1185">Reference proteome</keyword>
<reference evidence="1" key="1">
    <citation type="submission" date="2022-06" db="EMBL/GenBank/DDBJ databases">
        <title>Phylogenomic reconstructions and comparative analyses of Kickxellomycotina fungi.</title>
        <authorList>
            <person name="Reynolds N.K."/>
            <person name="Stajich J.E."/>
            <person name="Barry K."/>
            <person name="Grigoriev I.V."/>
            <person name="Crous P."/>
            <person name="Smith M.E."/>
        </authorList>
    </citation>
    <scope>NUCLEOTIDE SEQUENCE</scope>
    <source>
        <strain evidence="1">RSA 2271</strain>
    </source>
</reference>
<gene>
    <name evidence="1" type="ORF">EV182_006805</name>
</gene>
<organism evidence="1 2">
    <name type="scientific">Spiromyces aspiralis</name>
    <dbReference type="NCBI Taxonomy" id="68401"/>
    <lineage>
        <taxon>Eukaryota</taxon>
        <taxon>Fungi</taxon>
        <taxon>Fungi incertae sedis</taxon>
        <taxon>Zoopagomycota</taxon>
        <taxon>Kickxellomycotina</taxon>
        <taxon>Kickxellomycetes</taxon>
        <taxon>Kickxellales</taxon>
        <taxon>Kickxellaceae</taxon>
        <taxon>Spiromyces</taxon>
    </lineage>
</organism>
<evidence type="ECO:0000313" key="1">
    <source>
        <dbReference type="EMBL" id="KAJ1672631.1"/>
    </source>
</evidence>
<evidence type="ECO:0000313" key="2">
    <source>
        <dbReference type="Proteomes" id="UP001145114"/>
    </source>
</evidence>
<name>A0ACC1HAI3_9FUNG</name>
<proteinExistence type="predicted"/>